<dbReference type="EMBL" id="MU167322">
    <property type="protein sequence ID" value="KAG0143339.1"/>
    <property type="molecule type" value="Genomic_DNA"/>
</dbReference>
<keyword evidence="2" id="KW-1185">Reference proteome</keyword>
<protein>
    <submittedName>
        <fullName evidence="1">Uncharacterized protein</fullName>
    </submittedName>
</protein>
<evidence type="ECO:0000313" key="1">
    <source>
        <dbReference type="EMBL" id="KAG0143339.1"/>
    </source>
</evidence>
<dbReference type="AlphaFoldDB" id="A0A9P6NC13"/>
<proteinExistence type="predicted"/>
<organism evidence="1 2">
    <name type="scientific">Cronartium quercuum f. sp. fusiforme G11</name>
    <dbReference type="NCBI Taxonomy" id="708437"/>
    <lineage>
        <taxon>Eukaryota</taxon>
        <taxon>Fungi</taxon>
        <taxon>Dikarya</taxon>
        <taxon>Basidiomycota</taxon>
        <taxon>Pucciniomycotina</taxon>
        <taxon>Pucciniomycetes</taxon>
        <taxon>Pucciniales</taxon>
        <taxon>Coleosporiaceae</taxon>
        <taxon>Cronartium</taxon>
    </lineage>
</organism>
<evidence type="ECO:0000313" key="2">
    <source>
        <dbReference type="Proteomes" id="UP000886653"/>
    </source>
</evidence>
<dbReference type="Proteomes" id="UP000886653">
    <property type="component" value="Unassembled WGS sequence"/>
</dbReference>
<name>A0A9P6NC13_9BASI</name>
<accession>A0A9P6NC13</accession>
<comment type="caution">
    <text evidence="1">The sequence shown here is derived from an EMBL/GenBank/DDBJ whole genome shotgun (WGS) entry which is preliminary data.</text>
</comment>
<gene>
    <name evidence="1" type="ORF">CROQUDRAFT_661370</name>
</gene>
<sequence>MHLVKILKELEKFPSIIEILSGQEMFISVTVVANFVH</sequence>
<reference evidence="1" key="1">
    <citation type="submission" date="2013-11" db="EMBL/GenBank/DDBJ databases">
        <title>Genome sequence of the fusiform rust pathogen reveals effectors for host alternation and coevolution with pine.</title>
        <authorList>
            <consortium name="DOE Joint Genome Institute"/>
            <person name="Smith K."/>
            <person name="Pendleton A."/>
            <person name="Kubisiak T."/>
            <person name="Anderson C."/>
            <person name="Salamov A."/>
            <person name="Aerts A."/>
            <person name="Riley R."/>
            <person name="Clum A."/>
            <person name="Lindquist E."/>
            <person name="Ence D."/>
            <person name="Campbell M."/>
            <person name="Kronenberg Z."/>
            <person name="Feau N."/>
            <person name="Dhillon B."/>
            <person name="Hamelin R."/>
            <person name="Burleigh J."/>
            <person name="Smith J."/>
            <person name="Yandell M."/>
            <person name="Nelson C."/>
            <person name="Grigoriev I."/>
            <person name="Davis J."/>
        </authorList>
    </citation>
    <scope>NUCLEOTIDE SEQUENCE</scope>
    <source>
        <strain evidence="1">G11</strain>
    </source>
</reference>